<accession>A0A0B6XY03</accession>
<reference evidence="1" key="1">
    <citation type="submission" date="2014-12" db="EMBL/GenBank/DDBJ databases">
        <title>Insight into the proteome of Arion vulgaris.</title>
        <authorList>
            <person name="Aradska J."/>
            <person name="Bulat T."/>
            <person name="Smidak R."/>
            <person name="Sarate P."/>
            <person name="Gangsoo J."/>
            <person name="Sialana F."/>
            <person name="Bilban M."/>
            <person name="Lubec G."/>
        </authorList>
    </citation>
    <scope>NUCLEOTIDE SEQUENCE</scope>
    <source>
        <tissue evidence="1">Skin</tissue>
    </source>
</reference>
<name>A0A0B6XY03_9EUPU</name>
<protein>
    <submittedName>
        <fullName evidence="1">Uncharacterized protein</fullName>
    </submittedName>
</protein>
<gene>
    <name evidence="1" type="primary">ORF5230</name>
</gene>
<sequence length="103" mass="11826">LHLGPKLFPEYKKALATVKADAEQRKEESTKSGRDFAVEMKPSTQTVLEQMFQVLDYLYRFDLKYVDDYRASLFQSYSYAPATDDGMWLNSKSANGGRMNVQV</sequence>
<evidence type="ECO:0000313" key="1">
    <source>
        <dbReference type="EMBL" id="CEK48799.1"/>
    </source>
</evidence>
<proteinExistence type="predicted"/>
<dbReference type="EMBL" id="HACG01001934">
    <property type="protein sequence ID" value="CEK48799.1"/>
    <property type="molecule type" value="Transcribed_RNA"/>
</dbReference>
<dbReference type="AlphaFoldDB" id="A0A0B6XY03"/>
<feature type="non-terminal residue" evidence="1">
    <location>
        <position position="1"/>
    </location>
</feature>
<feature type="non-terminal residue" evidence="1">
    <location>
        <position position="103"/>
    </location>
</feature>
<organism evidence="1">
    <name type="scientific">Arion vulgaris</name>
    <dbReference type="NCBI Taxonomy" id="1028688"/>
    <lineage>
        <taxon>Eukaryota</taxon>
        <taxon>Metazoa</taxon>
        <taxon>Spiralia</taxon>
        <taxon>Lophotrochozoa</taxon>
        <taxon>Mollusca</taxon>
        <taxon>Gastropoda</taxon>
        <taxon>Heterobranchia</taxon>
        <taxon>Euthyneura</taxon>
        <taxon>Panpulmonata</taxon>
        <taxon>Eupulmonata</taxon>
        <taxon>Stylommatophora</taxon>
        <taxon>Helicina</taxon>
        <taxon>Arionoidea</taxon>
        <taxon>Arionidae</taxon>
        <taxon>Arion</taxon>
    </lineage>
</organism>